<protein>
    <recommendedName>
        <fullName evidence="7">Serine protease</fullName>
        <ecNumber evidence="7">3.4.21.-</ecNumber>
    </recommendedName>
</protein>
<dbReference type="AlphaFoldDB" id="A0A545TK33"/>
<dbReference type="InterPro" id="IPR009003">
    <property type="entry name" value="Peptidase_S1_PA"/>
</dbReference>
<evidence type="ECO:0000256" key="2">
    <source>
        <dbReference type="ARBA" id="ARBA00022670"/>
    </source>
</evidence>
<dbReference type="InterPro" id="IPR008256">
    <property type="entry name" value="Peptidase_S1B"/>
</dbReference>
<dbReference type="FunFam" id="2.60.120.380:FF:000013">
    <property type="entry name" value="Alkaline serine protease"/>
    <property type="match status" value="1"/>
</dbReference>
<organism evidence="10 11">
    <name type="scientific">Aliikangiella marina</name>
    <dbReference type="NCBI Taxonomy" id="1712262"/>
    <lineage>
        <taxon>Bacteria</taxon>
        <taxon>Pseudomonadati</taxon>
        <taxon>Pseudomonadota</taxon>
        <taxon>Gammaproteobacteria</taxon>
        <taxon>Oceanospirillales</taxon>
        <taxon>Pleioneaceae</taxon>
        <taxon>Aliikangiella</taxon>
    </lineage>
</organism>
<evidence type="ECO:0000313" key="11">
    <source>
        <dbReference type="Proteomes" id="UP000317839"/>
    </source>
</evidence>
<feature type="domain" description="Peptidase C-terminal archaeal/bacterial" evidence="9">
    <location>
        <begin position="88"/>
        <end position="152"/>
    </location>
</feature>
<dbReference type="InterPro" id="IPR007280">
    <property type="entry name" value="Peptidase_C_arc/bac"/>
</dbReference>
<evidence type="ECO:0000256" key="5">
    <source>
        <dbReference type="ARBA" id="ARBA00022825"/>
    </source>
</evidence>
<evidence type="ECO:0000313" key="10">
    <source>
        <dbReference type="EMBL" id="TQV77584.1"/>
    </source>
</evidence>
<dbReference type="Proteomes" id="UP000317839">
    <property type="component" value="Unassembled WGS sequence"/>
</dbReference>
<dbReference type="SUPFAM" id="SSF50494">
    <property type="entry name" value="Trypsin-like serine proteases"/>
    <property type="match status" value="1"/>
</dbReference>
<evidence type="ECO:0000256" key="3">
    <source>
        <dbReference type="ARBA" id="ARBA00022729"/>
    </source>
</evidence>
<dbReference type="OrthoDB" id="68195at2"/>
<keyword evidence="2 7" id="KW-0645">Protease</keyword>
<comment type="caution">
    <text evidence="10">The sequence shown here is derived from an EMBL/GenBank/DDBJ whole genome shotgun (WGS) entry which is preliminary data.</text>
</comment>
<evidence type="ECO:0000256" key="6">
    <source>
        <dbReference type="ARBA" id="ARBA00023145"/>
    </source>
</evidence>
<reference evidence="10 11" key="1">
    <citation type="submission" date="2019-06" db="EMBL/GenBank/DDBJ databases">
        <title>Draft genome of Aliikangiella marina GYP-15.</title>
        <authorList>
            <person name="Wang G."/>
        </authorList>
    </citation>
    <scope>NUCLEOTIDE SEQUENCE [LARGE SCALE GENOMIC DNA]</scope>
    <source>
        <strain evidence="10 11">GYP-15</strain>
    </source>
</reference>
<dbReference type="Gene3D" id="2.60.120.380">
    <property type="match status" value="1"/>
</dbReference>
<dbReference type="GO" id="GO:0006508">
    <property type="term" value="P:proteolysis"/>
    <property type="evidence" value="ECO:0007669"/>
    <property type="project" value="UniProtKB-KW"/>
</dbReference>
<dbReference type="EC" id="3.4.21.-" evidence="7"/>
<evidence type="ECO:0000256" key="8">
    <source>
        <dbReference type="SAM" id="MobiDB-lite"/>
    </source>
</evidence>
<evidence type="ECO:0000259" key="9">
    <source>
        <dbReference type="Pfam" id="PF04151"/>
    </source>
</evidence>
<accession>A0A545TK33</accession>
<gene>
    <name evidence="10" type="ORF">FLL45_04535</name>
</gene>
<dbReference type="Gene3D" id="2.40.10.10">
    <property type="entry name" value="Trypsin-like serine proteases"/>
    <property type="match status" value="1"/>
</dbReference>
<dbReference type="GO" id="GO:0008236">
    <property type="term" value="F:serine-type peptidase activity"/>
    <property type="evidence" value="ECO:0007669"/>
    <property type="project" value="UniProtKB-KW"/>
</dbReference>
<dbReference type="Gene3D" id="2.60.120.260">
    <property type="entry name" value="Galactose-binding domain-like"/>
    <property type="match status" value="1"/>
</dbReference>
<evidence type="ECO:0000256" key="7">
    <source>
        <dbReference type="RuleBase" id="RU004296"/>
    </source>
</evidence>
<proteinExistence type="inferred from homology"/>
<evidence type="ECO:0000256" key="1">
    <source>
        <dbReference type="ARBA" id="ARBA00008764"/>
    </source>
</evidence>
<keyword evidence="6" id="KW-0865">Zymogen</keyword>
<sequence length="347" mass="35305">MRYTADTTGGNSGSPIIDEATGEAVGIHSHGGCSSSGGNNNGTSFFNTALWNAIDTGGTPPPPPPVTELENNVPVTNLSATQGNDVNYTMEVPAGASDISFQISGGSGDADLYVRFGAAPTDSTYDCRPYRNGNSESCTGTDTGGTYYVRVKAYSTFSGVSLVGSYSDGNPPPPPACDVQESFESGLGGWTTGGSCSTGTFISGSPTEVVNGGVTTQVGGAQNGSNALFTQPNSSAGRDDVDGGECTATSPVYSVSSTSDVSLHYFHGQRDAGDDSGDGFNLEVSLNGGSYASLVSIGDVTSNAVWTQESFTANTGDTVQFRVRVADAAGAGDLIEAGIDNLQICRQ</sequence>
<keyword evidence="5 7" id="KW-0720">Serine protease</keyword>
<keyword evidence="4 7" id="KW-0378">Hydrolase</keyword>
<keyword evidence="11" id="KW-1185">Reference proteome</keyword>
<dbReference type="EMBL" id="VIKR01000001">
    <property type="protein sequence ID" value="TQV77584.1"/>
    <property type="molecule type" value="Genomic_DNA"/>
</dbReference>
<dbReference type="Pfam" id="PF04151">
    <property type="entry name" value="PPC"/>
    <property type="match status" value="1"/>
</dbReference>
<dbReference type="InterPro" id="IPR043504">
    <property type="entry name" value="Peptidase_S1_PA_chymotrypsin"/>
</dbReference>
<feature type="region of interest" description="Disordered" evidence="8">
    <location>
        <begin position="222"/>
        <end position="243"/>
    </location>
</feature>
<dbReference type="PRINTS" id="PR00839">
    <property type="entry name" value="V8PROTEASE"/>
</dbReference>
<evidence type="ECO:0000256" key="4">
    <source>
        <dbReference type="ARBA" id="ARBA00022801"/>
    </source>
</evidence>
<feature type="compositionally biased region" description="Polar residues" evidence="8">
    <location>
        <begin position="225"/>
        <end position="236"/>
    </location>
</feature>
<comment type="similarity">
    <text evidence="1 7">Belongs to the peptidase S1B family.</text>
</comment>
<keyword evidence="3" id="KW-0732">Signal</keyword>
<name>A0A545TK33_9GAMM</name>